<keyword evidence="1" id="KW-0378">Hydrolase</keyword>
<comment type="function">
    <text evidence="1">One of several proteins that assist in the late maturation steps of the functional core of the 30S ribosomal subunit. Helps release RbfA from mature subunits. May play a role in the assembly of ribosomal proteins into the subunit. Circularly permuted GTPase that catalyzes slow GTP hydrolysis, GTPase activity is stimulated by the 30S ribosomal subunit.</text>
</comment>
<keyword evidence="1" id="KW-0690">Ribosome biogenesis</keyword>
<comment type="subcellular location">
    <subcellularLocation>
        <location evidence="1">Cytoplasm</location>
    </subcellularLocation>
</comment>
<keyword evidence="1" id="KW-0862">Zinc</keyword>
<dbReference type="EMBL" id="BAAANO010000008">
    <property type="protein sequence ID" value="GAA2002444.1"/>
    <property type="molecule type" value="Genomic_DNA"/>
</dbReference>
<feature type="binding site" evidence="1">
    <location>
        <position position="300"/>
    </location>
    <ligand>
        <name>Zn(2+)</name>
        <dbReference type="ChEBI" id="CHEBI:29105"/>
    </ligand>
</feature>
<comment type="similarity">
    <text evidence="1">Belongs to the TRAFAC class YlqF/YawG GTPase family. RsgA subfamily.</text>
</comment>
<dbReference type="PROSITE" id="PS50936">
    <property type="entry name" value="ENGC_GTPASE"/>
    <property type="match status" value="1"/>
</dbReference>
<gene>
    <name evidence="1 4" type="primary">rsgA</name>
    <name evidence="4" type="ORF">GCM10009755_08960</name>
</gene>
<sequence>MSSRYAHFTEDDYRPRANKKGSRPRTKDRPSFEDSREGMVVQVDRGRYRVVMGEELGSAVAGDLPIVTCVRASALRRRAIVPGDRVLVVGDTSGAEGTLARIVGIVPRATVLRRSADDTDPTERVIVANADQLVVVTATADPEPSWGLIDRALTAAFDAGVTPLLAVTKLDIAGIDAITERFEGTGVEIVPCGFDATGAPRVAPLEARLTGAMSVLLGHSGVGKSTLMNALVPHADRATGAVNDVTGRGRHTSSSAICLPLPDGGWVIDTPGVRSFGLAHVAVENVVSAFEDLVPATADCPKGCTHLADSPGCALDAWVVAGRAGDAGPARLASLRRLLGNLAAADPHAQ</sequence>
<keyword evidence="1" id="KW-0547">Nucleotide-binding</keyword>
<keyword evidence="1" id="KW-0699">rRNA-binding</keyword>
<keyword evidence="1" id="KW-0694">RNA-binding</keyword>
<protein>
    <recommendedName>
        <fullName evidence="1">Small ribosomal subunit biogenesis GTPase RsgA</fullName>
        <ecNumber evidence="1">3.6.1.-</ecNumber>
    </recommendedName>
</protein>
<keyword evidence="5" id="KW-1185">Reference proteome</keyword>
<dbReference type="Pfam" id="PF03193">
    <property type="entry name" value="RsgA_GTPase"/>
    <property type="match status" value="1"/>
</dbReference>
<dbReference type="InterPro" id="IPR027417">
    <property type="entry name" value="P-loop_NTPase"/>
</dbReference>
<dbReference type="PANTHER" id="PTHR32120:SF11">
    <property type="entry name" value="SMALL RIBOSOMAL SUBUNIT BIOGENESIS GTPASE RSGA 1, MITOCHONDRIAL-RELATED"/>
    <property type="match status" value="1"/>
</dbReference>
<keyword evidence="1" id="KW-0963">Cytoplasm</keyword>
<comment type="cofactor">
    <cofactor evidence="1">
        <name>Zn(2+)</name>
        <dbReference type="ChEBI" id="CHEBI:29105"/>
    </cofactor>
    <text evidence="1">Binds 1 zinc ion per subunit.</text>
</comment>
<dbReference type="NCBIfam" id="TIGR00157">
    <property type="entry name" value="ribosome small subunit-dependent GTPase A"/>
    <property type="match status" value="1"/>
</dbReference>
<evidence type="ECO:0000313" key="4">
    <source>
        <dbReference type="EMBL" id="GAA2002444.1"/>
    </source>
</evidence>
<feature type="binding site" evidence="1">
    <location>
        <position position="304"/>
    </location>
    <ligand>
        <name>Zn(2+)</name>
        <dbReference type="ChEBI" id="CHEBI:29105"/>
    </ligand>
</feature>
<feature type="domain" description="EngC GTPase" evidence="3">
    <location>
        <begin position="128"/>
        <end position="274"/>
    </location>
</feature>
<dbReference type="Proteomes" id="UP001500755">
    <property type="component" value="Unassembled WGS sequence"/>
</dbReference>
<dbReference type="Gene3D" id="3.40.50.300">
    <property type="entry name" value="P-loop containing nucleotide triphosphate hydrolases"/>
    <property type="match status" value="1"/>
</dbReference>
<dbReference type="HAMAP" id="MF_01820">
    <property type="entry name" value="GTPase_RsgA"/>
    <property type="match status" value="1"/>
</dbReference>
<keyword evidence="1" id="KW-0342">GTP-binding</keyword>
<keyword evidence="1" id="KW-0479">Metal-binding</keyword>
<feature type="binding site" evidence="1">
    <location>
        <position position="306"/>
    </location>
    <ligand>
        <name>Zn(2+)</name>
        <dbReference type="ChEBI" id="CHEBI:29105"/>
    </ligand>
</feature>
<feature type="binding site" evidence="1">
    <location>
        <begin position="218"/>
        <end position="226"/>
    </location>
    <ligand>
        <name>GTP</name>
        <dbReference type="ChEBI" id="CHEBI:37565"/>
    </ligand>
</feature>
<dbReference type="CDD" id="cd01854">
    <property type="entry name" value="YjeQ_EngC"/>
    <property type="match status" value="1"/>
</dbReference>
<feature type="compositionally biased region" description="Basic and acidic residues" evidence="2">
    <location>
        <begin position="25"/>
        <end position="37"/>
    </location>
</feature>
<evidence type="ECO:0000256" key="2">
    <source>
        <dbReference type="SAM" id="MobiDB-lite"/>
    </source>
</evidence>
<feature type="binding site" evidence="1">
    <location>
        <begin position="168"/>
        <end position="171"/>
    </location>
    <ligand>
        <name>GTP</name>
        <dbReference type="ChEBI" id="CHEBI:37565"/>
    </ligand>
</feature>
<dbReference type="InterPro" id="IPR010914">
    <property type="entry name" value="RsgA_GTPase_dom"/>
</dbReference>
<dbReference type="InterPro" id="IPR004881">
    <property type="entry name" value="Ribosome_biogen_GTPase_RsgA"/>
</dbReference>
<feature type="region of interest" description="Disordered" evidence="2">
    <location>
        <begin position="1"/>
        <end position="37"/>
    </location>
</feature>
<reference evidence="4 5" key="1">
    <citation type="journal article" date="2019" name="Int. J. Syst. Evol. Microbiol.">
        <title>The Global Catalogue of Microorganisms (GCM) 10K type strain sequencing project: providing services to taxonomists for standard genome sequencing and annotation.</title>
        <authorList>
            <consortium name="The Broad Institute Genomics Platform"/>
            <consortium name="The Broad Institute Genome Sequencing Center for Infectious Disease"/>
            <person name="Wu L."/>
            <person name="Ma J."/>
        </authorList>
    </citation>
    <scope>NUCLEOTIDE SEQUENCE [LARGE SCALE GENOMIC DNA]</scope>
    <source>
        <strain evidence="4 5">JCM 14546</strain>
    </source>
</reference>
<comment type="subunit">
    <text evidence="1">Monomer. Associates with 30S ribosomal subunit, binds 16S rRNA.</text>
</comment>
<name>A0ABN2T9E1_9MICO</name>
<dbReference type="RefSeq" id="WP_344307357.1">
    <property type="nucleotide sequence ID" value="NZ_BAAANO010000008.1"/>
</dbReference>
<organism evidence="4 5">
    <name type="scientific">Brevibacterium samyangense</name>
    <dbReference type="NCBI Taxonomy" id="366888"/>
    <lineage>
        <taxon>Bacteria</taxon>
        <taxon>Bacillati</taxon>
        <taxon>Actinomycetota</taxon>
        <taxon>Actinomycetes</taxon>
        <taxon>Micrococcales</taxon>
        <taxon>Brevibacteriaceae</taxon>
        <taxon>Brevibacterium</taxon>
    </lineage>
</organism>
<evidence type="ECO:0000256" key="1">
    <source>
        <dbReference type="HAMAP-Rule" id="MF_01820"/>
    </source>
</evidence>
<feature type="binding site" evidence="1">
    <location>
        <position position="313"/>
    </location>
    <ligand>
        <name>Zn(2+)</name>
        <dbReference type="ChEBI" id="CHEBI:29105"/>
    </ligand>
</feature>
<dbReference type="SUPFAM" id="SSF52540">
    <property type="entry name" value="P-loop containing nucleoside triphosphate hydrolases"/>
    <property type="match status" value="1"/>
</dbReference>
<evidence type="ECO:0000259" key="3">
    <source>
        <dbReference type="PROSITE" id="PS50936"/>
    </source>
</evidence>
<accession>A0ABN2T9E1</accession>
<evidence type="ECO:0000313" key="5">
    <source>
        <dbReference type="Proteomes" id="UP001500755"/>
    </source>
</evidence>
<comment type="caution">
    <text evidence="4">The sequence shown here is derived from an EMBL/GenBank/DDBJ whole genome shotgun (WGS) entry which is preliminary data.</text>
</comment>
<dbReference type="PANTHER" id="PTHR32120">
    <property type="entry name" value="SMALL RIBOSOMAL SUBUNIT BIOGENESIS GTPASE RSGA"/>
    <property type="match status" value="1"/>
</dbReference>
<proteinExistence type="inferred from homology"/>
<dbReference type="EC" id="3.6.1.-" evidence="1"/>